<comment type="subunit">
    <text evidence="1">Component of the ribosome quality control complex (RQC).</text>
</comment>
<dbReference type="Pfam" id="PF22999">
    <property type="entry name" value="LTN1_E3_ligase_6th"/>
    <property type="match status" value="1"/>
</dbReference>
<dbReference type="GO" id="GO:0061630">
    <property type="term" value="F:ubiquitin protein ligase activity"/>
    <property type="evidence" value="ECO:0007669"/>
    <property type="project" value="UniProtKB-UniRule"/>
</dbReference>
<dbReference type="GO" id="GO:0072344">
    <property type="term" value="P:rescue of stalled ribosome"/>
    <property type="evidence" value="ECO:0007669"/>
    <property type="project" value="UniProtKB-UniRule"/>
</dbReference>
<dbReference type="OrthoDB" id="6108at2759"/>
<organism evidence="3 4">
    <name type="scientific">Ambrosiozyma monospora</name>
    <name type="common">Yeast</name>
    <name type="synonym">Endomycopsis monosporus</name>
    <dbReference type="NCBI Taxonomy" id="43982"/>
    <lineage>
        <taxon>Eukaryota</taxon>
        <taxon>Fungi</taxon>
        <taxon>Dikarya</taxon>
        <taxon>Ascomycota</taxon>
        <taxon>Saccharomycotina</taxon>
        <taxon>Pichiomycetes</taxon>
        <taxon>Pichiales</taxon>
        <taxon>Pichiaceae</taxon>
        <taxon>Ambrosiozyma</taxon>
    </lineage>
</organism>
<reference evidence="3" key="1">
    <citation type="submission" date="2023-04" db="EMBL/GenBank/DDBJ databases">
        <title>Ambrosiozyma monospora NBRC 1965.</title>
        <authorList>
            <person name="Ichikawa N."/>
            <person name="Sato H."/>
            <person name="Tonouchi N."/>
        </authorList>
    </citation>
    <scope>NUCLEOTIDE SEQUENCE</scope>
    <source>
        <strain evidence="3">NBRC 1965</strain>
    </source>
</reference>
<evidence type="ECO:0000313" key="3">
    <source>
        <dbReference type="EMBL" id="GME77761.1"/>
    </source>
</evidence>
<comment type="caution">
    <text evidence="3">The sequence shown here is derived from an EMBL/GenBank/DDBJ whole genome shotgun (WGS) entry which is preliminary data.</text>
</comment>
<dbReference type="GO" id="GO:0043023">
    <property type="term" value="F:ribosomal large subunit binding"/>
    <property type="evidence" value="ECO:0007669"/>
    <property type="project" value="TreeGrafter"/>
</dbReference>
<comment type="function">
    <text evidence="1">E3 ubiquitin-protein ligase. Component of the ribosome quality control complex (RQC), a ribosome-associated complex that mediates ubiquitination and extraction of incompletely synthesized nascent chains for proteasomal degradation.</text>
</comment>
<dbReference type="InterPro" id="IPR039795">
    <property type="entry name" value="LTN1/Rkr1"/>
</dbReference>
<evidence type="ECO:0000313" key="4">
    <source>
        <dbReference type="Proteomes" id="UP001165063"/>
    </source>
</evidence>
<comment type="catalytic activity">
    <reaction evidence="1">
        <text>S-ubiquitinyl-[E2 ubiquitin-conjugating enzyme]-L-cysteine + [acceptor protein]-L-lysine = [E2 ubiquitin-conjugating enzyme]-L-cysteine + N(6)-ubiquitinyl-[acceptor protein]-L-lysine.</text>
        <dbReference type="EC" id="2.3.2.27"/>
    </reaction>
</comment>
<dbReference type="InterPro" id="IPR054477">
    <property type="entry name" value="LTN1_E3_ligase_6th"/>
</dbReference>
<keyword evidence="1" id="KW-0833">Ubl conjugation pathway</keyword>
<dbReference type="EMBL" id="BSXU01012691">
    <property type="protein sequence ID" value="GME77761.1"/>
    <property type="molecule type" value="Genomic_DNA"/>
</dbReference>
<dbReference type="EC" id="2.3.2.27" evidence="1"/>
<evidence type="ECO:0000256" key="1">
    <source>
        <dbReference type="RuleBase" id="RU367090"/>
    </source>
</evidence>
<keyword evidence="1" id="KW-0862">Zinc</keyword>
<name>A0A9W6T5P3_AMBMO</name>
<evidence type="ECO:0000259" key="2">
    <source>
        <dbReference type="Pfam" id="PF22999"/>
    </source>
</evidence>
<dbReference type="PANTHER" id="PTHR12389">
    <property type="entry name" value="ZINC FINGER PROTEIN 294"/>
    <property type="match status" value="1"/>
</dbReference>
<gene>
    <name evidence="3" type="ORF">Amon01_000970500</name>
</gene>
<keyword evidence="1" id="KW-0479">Metal-binding</keyword>
<dbReference type="GO" id="GO:1990112">
    <property type="term" value="C:RQC complex"/>
    <property type="evidence" value="ECO:0007669"/>
    <property type="project" value="UniProtKB-UniRule"/>
</dbReference>
<protein>
    <recommendedName>
        <fullName evidence="1">E3 ubiquitin-protein ligase listerin</fullName>
        <ecNumber evidence="1">2.3.2.27</ecNumber>
    </recommendedName>
    <alternativeName>
        <fullName evidence="1">RING-type E3 ubiquitin transferase listerin</fullName>
    </alternativeName>
</protein>
<dbReference type="GO" id="GO:0005829">
    <property type="term" value="C:cytosol"/>
    <property type="evidence" value="ECO:0007669"/>
    <property type="project" value="UniProtKB-UniRule"/>
</dbReference>
<keyword evidence="1" id="KW-0808">Transferase</keyword>
<dbReference type="PANTHER" id="PTHR12389:SF0">
    <property type="entry name" value="E3 UBIQUITIN-PROTEIN LIGASE LISTERIN"/>
    <property type="match status" value="1"/>
</dbReference>
<feature type="domain" description="E3 ubiquitin-protein ligase listerin HEAT repeat region" evidence="2">
    <location>
        <begin position="146"/>
        <end position="347"/>
    </location>
</feature>
<accession>A0A9W6T5P3</accession>
<dbReference type="Proteomes" id="UP001165063">
    <property type="component" value="Unassembled WGS sequence"/>
</dbReference>
<keyword evidence="4" id="KW-1185">Reference proteome</keyword>
<comment type="similarity">
    <text evidence="1">Belongs to the LTN1 family.</text>
</comment>
<dbReference type="GO" id="GO:0008270">
    <property type="term" value="F:zinc ion binding"/>
    <property type="evidence" value="ECO:0007669"/>
    <property type="project" value="UniProtKB-KW"/>
</dbReference>
<keyword evidence="1" id="KW-0863">Zinc-finger</keyword>
<comment type="pathway">
    <text evidence="1">Protein modification; protein ubiquitination.</text>
</comment>
<sequence length="348" mass="40506">MILNSLGGWMDSDLAYEDEFAPARICLMEFVEKYIKGVYYVCDTNYPGDFILKVFELGYRVVSDSLGLANSEETHLPLAYSALRLLNLLDEYKDNIDSWNESIDDVYNDVIELFIKQAEVPAVYQPIILVNQILSRVVTRVIPPDKIKDQYENLYKFVGSRSFDIQRTVVSLLRSFIPEIQDALVVETTLSKPSVDSDDEDGCKLPSILIDNIKTIEFEDYLENEDHAQVYSYLWSWLLILDHFSNITQKIRQDYITHLGEDCIHDFLTFIFKELNGKRLSIFDEDQSLVTTYTIPEDETDFQDDLNKLLVNLIYLSMKHFGGNLTQIWINSIRDMQLRNKFESFIIK</sequence>
<dbReference type="GO" id="GO:1990116">
    <property type="term" value="P:ribosome-associated ubiquitin-dependent protein catabolic process"/>
    <property type="evidence" value="ECO:0007669"/>
    <property type="project" value="UniProtKB-UniRule"/>
</dbReference>
<proteinExistence type="inferred from homology"/>
<dbReference type="AlphaFoldDB" id="A0A9W6T5P3"/>